<keyword evidence="4 12" id="KW-0378">Hydrolase</keyword>
<dbReference type="Pfam" id="PF00232">
    <property type="entry name" value="Glyco_hydro_1"/>
    <property type="match status" value="1"/>
</dbReference>
<reference evidence="13 14" key="1">
    <citation type="journal article" date="2020" name="ISME J.">
        <title>Uncovering the hidden diversity of litter-decomposition mechanisms in mushroom-forming fungi.</title>
        <authorList>
            <person name="Floudas D."/>
            <person name="Bentzer J."/>
            <person name="Ahren D."/>
            <person name="Johansson T."/>
            <person name="Persson P."/>
            <person name="Tunlid A."/>
        </authorList>
    </citation>
    <scope>NUCLEOTIDE SEQUENCE [LARGE SCALE GENOMIC DNA]</scope>
    <source>
        <strain evidence="13 14">CBS 101986</strain>
    </source>
</reference>
<evidence type="ECO:0000256" key="4">
    <source>
        <dbReference type="ARBA" id="ARBA00022801"/>
    </source>
</evidence>
<gene>
    <name evidence="13" type="ORF">D9619_010722</name>
</gene>
<evidence type="ECO:0000256" key="5">
    <source>
        <dbReference type="ARBA" id="ARBA00023001"/>
    </source>
</evidence>
<evidence type="ECO:0000256" key="7">
    <source>
        <dbReference type="ARBA" id="ARBA00023295"/>
    </source>
</evidence>
<dbReference type="SUPFAM" id="SSF51445">
    <property type="entry name" value="(Trans)glycosidases"/>
    <property type="match status" value="1"/>
</dbReference>
<evidence type="ECO:0000256" key="9">
    <source>
        <dbReference type="ARBA" id="ARBA00056775"/>
    </source>
</evidence>
<dbReference type="PANTHER" id="PTHR10353:SF36">
    <property type="entry name" value="LP05116P"/>
    <property type="match status" value="1"/>
</dbReference>
<sequence length="512" mass="57916">MSMKSFGLRGSSHPRLTNTLAIEPHAHRSMSIPTSSKLPADFLFGFATAAYQIEGSPTAGGRSPSIWDTFTHPSDSTEHKRIVDGSSGDVATDSYNRWKEDIELLKQYGANAYRFSLSWSRIINFNGPKGEDGLDPANPEGIKHYTRIIEALLEAGITPCLTLYHWDLPQALHDRYGGWLDRKIIDDYVHYAKVCFESFSHLVKHWITHNEPFCVSAIGYGYARFAPGRSSDRHKSKEGDSSKEPWIVSHHLILSHAHAVKYFRENIAPVYGGTIGITLDASFYMPYDDKPENIAATQRAFDVRLGWYANPIYKGDYPTALKEMLGDRLPQFTVEELDLVKGSSDFFGLNTYTSNLIKDGGTDEFNGKVQTTFTRPDGTQLGTQAHVPWLQAYPPGFRELLNYIWKAYKTPIFVTENGFAAKSDTLPIVEAVHDKDRVEYFEGYTDALLKAVNEDGVPVKSYFAWSLLDNFEWADGYTTRFGVTYVDYETQKRYTKDSALFLAKWSKSNIER</sequence>
<dbReference type="GO" id="GO:0080079">
    <property type="term" value="F:cellobiose glucosidase activity"/>
    <property type="evidence" value="ECO:0007669"/>
    <property type="project" value="UniProtKB-ARBA"/>
</dbReference>
<dbReference type="OrthoDB" id="65569at2759"/>
<comment type="function">
    <text evidence="9">Plays an important role in cellulose degradation. Shows hydrolytic activity against several glycosidic compounds.</text>
</comment>
<evidence type="ECO:0000256" key="12">
    <source>
        <dbReference type="RuleBase" id="RU004468"/>
    </source>
</evidence>
<keyword evidence="14" id="KW-1185">Reference proteome</keyword>
<comment type="catalytic activity">
    <reaction evidence="1">
        <text>Hydrolysis of terminal, non-reducing beta-D-glucosyl residues with release of beta-D-glucose.</text>
        <dbReference type="EC" id="3.2.1.21"/>
    </reaction>
</comment>
<feature type="active site" description="Nucleophile" evidence="10">
    <location>
        <position position="416"/>
    </location>
</feature>
<keyword evidence="6" id="KW-0119">Carbohydrate metabolism</keyword>
<keyword evidence="7 12" id="KW-0326">Glycosidase</keyword>
<evidence type="ECO:0000256" key="6">
    <source>
        <dbReference type="ARBA" id="ARBA00023277"/>
    </source>
</evidence>
<evidence type="ECO:0000313" key="13">
    <source>
        <dbReference type="EMBL" id="KAF5318857.1"/>
    </source>
</evidence>
<evidence type="ECO:0000313" key="14">
    <source>
        <dbReference type="Proteomes" id="UP000567179"/>
    </source>
</evidence>
<dbReference type="Proteomes" id="UP000567179">
    <property type="component" value="Unassembled WGS sequence"/>
</dbReference>
<dbReference type="GO" id="GO:0030245">
    <property type="term" value="P:cellulose catabolic process"/>
    <property type="evidence" value="ECO:0007669"/>
    <property type="project" value="UniProtKB-KW"/>
</dbReference>
<dbReference type="InterPro" id="IPR018120">
    <property type="entry name" value="Glyco_hydro_1_AS"/>
</dbReference>
<evidence type="ECO:0000256" key="3">
    <source>
        <dbReference type="ARBA" id="ARBA00012744"/>
    </source>
</evidence>
<dbReference type="AlphaFoldDB" id="A0A8H5B901"/>
<dbReference type="PROSITE" id="PS00572">
    <property type="entry name" value="GLYCOSYL_HYDROL_F1_1"/>
    <property type="match status" value="1"/>
</dbReference>
<accession>A0A8H5B901</accession>
<dbReference type="PRINTS" id="PR00131">
    <property type="entry name" value="GLHYDRLASE1"/>
</dbReference>
<dbReference type="InterPro" id="IPR001360">
    <property type="entry name" value="Glyco_hydro_1"/>
</dbReference>
<dbReference type="Gene3D" id="3.20.20.80">
    <property type="entry name" value="Glycosidases"/>
    <property type="match status" value="1"/>
</dbReference>
<dbReference type="PROSITE" id="PS00653">
    <property type="entry name" value="GLYCOSYL_HYDROL_F1_2"/>
    <property type="match status" value="1"/>
</dbReference>
<keyword evidence="5" id="KW-0136">Cellulose degradation</keyword>
<evidence type="ECO:0000256" key="8">
    <source>
        <dbReference type="ARBA" id="ARBA00023326"/>
    </source>
</evidence>
<keyword evidence="8" id="KW-0624">Polysaccharide degradation</keyword>
<dbReference type="FunFam" id="3.20.20.80:FF:000011">
    <property type="entry name" value="Cytosolic beta-glucosidase"/>
    <property type="match status" value="1"/>
</dbReference>
<organism evidence="13 14">
    <name type="scientific">Psilocybe cf. subviscida</name>
    <dbReference type="NCBI Taxonomy" id="2480587"/>
    <lineage>
        <taxon>Eukaryota</taxon>
        <taxon>Fungi</taxon>
        <taxon>Dikarya</taxon>
        <taxon>Basidiomycota</taxon>
        <taxon>Agaricomycotina</taxon>
        <taxon>Agaricomycetes</taxon>
        <taxon>Agaricomycetidae</taxon>
        <taxon>Agaricales</taxon>
        <taxon>Agaricineae</taxon>
        <taxon>Strophariaceae</taxon>
        <taxon>Psilocybe</taxon>
    </lineage>
</organism>
<evidence type="ECO:0000256" key="11">
    <source>
        <dbReference type="RuleBase" id="RU003690"/>
    </source>
</evidence>
<evidence type="ECO:0000256" key="10">
    <source>
        <dbReference type="PROSITE-ProRule" id="PRU10055"/>
    </source>
</evidence>
<dbReference type="InterPro" id="IPR017853">
    <property type="entry name" value="GH"/>
</dbReference>
<proteinExistence type="inferred from homology"/>
<name>A0A8H5B901_9AGAR</name>
<comment type="caution">
    <text evidence="13">The sequence shown here is derived from an EMBL/GenBank/DDBJ whole genome shotgun (WGS) entry which is preliminary data.</text>
</comment>
<protein>
    <recommendedName>
        <fullName evidence="3">beta-glucosidase</fullName>
        <ecNumber evidence="3">3.2.1.21</ecNumber>
    </recommendedName>
</protein>
<dbReference type="PANTHER" id="PTHR10353">
    <property type="entry name" value="GLYCOSYL HYDROLASE"/>
    <property type="match status" value="1"/>
</dbReference>
<comment type="similarity">
    <text evidence="2 11">Belongs to the glycosyl hydrolase 1 family.</text>
</comment>
<dbReference type="InterPro" id="IPR033132">
    <property type="entry name" value="GH_1_N_CS"/>
</dbReference>
<dbReference type="EMBL" id="JAACJJ010000030">
    <property type="protein sequence ID" value="KAF5318857.1"/>
    <property type="molecule type" value="Genomic_DNA"/>
</dbReference>
<evidence type="ECO:0000256" key="2">
    <source>
        <dbReference type="ARBA" id="ARBA00010838"/>
    </source>
</evidence>
<dbReference type="EC" id="3.2.1.21" evidence="3"/>
<evidence type="ECO:0000256" key="1">
    <source>
        <dbReference type="ARBA" id="ARBA00000448"/>
    </source>
</evidence>